<dbReference type="Pfam" id="PF04303">
    <property type="entry name" value="PrpF"/>
    <property type="match status" value="1"/>
</dbReference>
<dbReference type="PANTHER" id="PTHR43709:SF3">
    <property type="entry name" value="ISOMERASE YBHH-RELATED"/>
    <property type="match status" value="1"/>
</dbReference>
<dbReference type="InterPro" id="IPR007400">
    <property type="entry name" value="PrpF-like"/>
</dbReference>
<name>A0ABN0TRC7_9BURK</name>
<evidence type="ECO:0000313" key="3">
    <source>
        <dbReference type="EMBL" id="GAA0228163.1"/>
    </source>
</evidence>
<dbReference type="EMBL" id="BAAAFN010000011">
    <property type="protein sequence ID" value="GAA0228163.1"/>
    <property type="molecule type" value="Genomic_DNA"/>
</dbReference>
<keyword evidence="4" id="KW-1185">Reference proteome</keyword>
<dbReference type="Proteomes" id="UP001501176">
    <property type="component" value="Unassembled WGS sequence"/>
</dbReference>
<sequence length="358" mass="38194">MLRGGTSRGLYFRAEDLPADRAQRDRALLQIMGSPHVLQVNGLGGGNSLTSKVAIISRSSRPGCDVDYLFAQIGIEQAIVDTRPNCGNLLSGVGPYAIEEGLVAAQDGVTRVRIYNVNARTVVEAEVLTPRGRPAYEGEAHIDGVPGTGSPIILNFLDVQGGSTGTLFPTGSRIDMIDGLAATCIDVAIPVMILDARALGLSGNETPDILDANKDLMDRIETLRLEAGRRMGLGDVTHSVVPKPILASPAGPQAIQSRYLTPHRCHKAHAVTGAISLASCFAIPGTVPYGMCEDHQDDSRVCVLHPAGHIDIALDIRQEGEAIRIARAGVIRTARKIMKGMVFIHDTHTLDAYFPEPC</sequence>
<reference evidence="3 4" key="1">
    <citation type="journal article" date="2019" name="Int. J. Syst. Evol. Microbiol.">
        <title>The Global Catalogue of Microorganisms (GCM) 10K type strain sequencing project: providing services to taxonomists for standard genome sequencing and annotation.</title>
        <authorList>
            <consortium name="The Broad Institute Genomics Platform"/>
            <consortium name="The Broad Institute Genome Sequencing Center for Infectious Disease"/>
            <person name="Wu L."/>
            <person name="Ma J."/>
        </authorList>
    </citation>
    <scope>NUCLEOTIDE SEQUENCE [LARGE SCALE GENOMIC DNA]</scope>
    <source>
        <strain evidence="3 4">JCM 16240</strain>
    </source>
</reference>
<dbReference type="InterPro" id="IPR047687">
    <property type="entry name" value="OMA_tautomer-like"/>
</dbReference>
<evidence type="ECO:0000256" key="2">
    <source>
        <dbReference type="ARBA" id="ARBA00023235"/>
    </source>
</evidence>
<dbReference type="SUPFAM" id="SSF54506">
    <property type="entry name" value="Diaminopimelate epimerase-like"/>
    <property type="match status" value="2"/>
</dbReference>
<proteinExistence type="inferred from homology"/>
<accession>A0ABN0TRC7</accession>
<organism evidence="3 4">
    <name type="scientific">Castellaniella daejeonensis</name>
    <dbReference type="NCBI Taxonomy" id="659013"/>
    <lineage>
        <taxon>Bacteria</taxon>
        <taxon>Pseudomonadati</taxon>
        <taxon>Pseudomonadota</taxon>
        <taxon>Betaproteobacteria</taxon>
        <taxon>Burkholderiales</taxon>
        <taxon>Alcaligenaceae</taxon>
        <taxon>Castellaniella</taxon>
    </lineage>
</organism>
<dbReference type="NCBIfam" id="NF033377">
    <property type="entry name" value="OMA_tautomer"/>
    <property type="match status" value="1"/>
</dbReference>
<keyword evidence="2" id="KW-0413">Isomerase</keyword>
<protein>
    <submittedName>
        <fullName evidence="3">4-oxalomesaconate tautomerase</fullName>
    </submittedName>
</protein>
<evidence type="ECO:0000313" key="4">
    <source>
        <dbReference type="Proteomes" id="UP001501176"/>
    </source>
</evidence>
<gene>
    <name evidence="3" type="ORF">GCM10009125_16490</name>
</gene>
<dbReference type="Gene3D" id="3.10.310.10">
    <property type="entry name" value="Diaminopimelate Epimerase, Chain A, domain 1"/>
    <property type="match status" value="2"/>
</dbReference>
<evidence type="ECO:0000256" key="1">
    <source>
        <dbReference type="ARBA" id="ARBA00007673"/>
    </source>
</evidence>
<dbReference type="PANTHER" id="PTHR43709">
    <property type="entry name" value="ACONITATE ISOMERASE-RELATED"/>
    <property type="match status" value="1"/>
</dbReference>
<comment type="similarity">
    <text evidence="1">Belongs to the PrpF family.</text>
</comment>
<comment type="caution">
    <text evidence="3">The sequence shown here is derived from an EMBL/GenBank/DDBJ whole genome shotgun (WGS) entry which is preliminary data.</text>
</comment>